<keyword evidence="3" id="KW-1185">Reference proteome</keyword>
<dbReference type="EMBL" id="CP134214">
    <property type="protein sequence ID" value="WND24103.1"/>
    <property type="molecule type" value="Genomic_DNA"/>
</dbReference>
<feature type="compositionally biased region" description="Low complexity" evidence="1">
    <location>
        <begin position="46"/>
        <end position="67"/>
    </location>
</feature>
<sequence length="273" mass="28909">MRRPAQHPTSPAAPGWAHPYLGTQALATFYNDGGQGAGTSTPPAGAVPSPAEVAARAAQQPPASQAAPPAPTGDEEKVSLTQRRLNVIMRDEKEEGRRAAYRAVAEAAGLDPDTFDPAKFGDIFKQAEAARQQQLSEEQRRAEELTAREQALADREAKAQKLAEDAARRDRDTRIRSALVSLGATGDDLEDAAALLRVPDDATDEQITEAAQQLKERRGVLFGSVAPQTLPPAPSGGPAGGNAPRQPASTKDAVREAARKRARDMGLRTDDAA</sequence>
<keyword evidence="2" id="KW-0614">Plasmid</keyword>
<evidence type="ECO:0000313" key="3">
    <source>
        <dbReference type="Proteomes" id="UP001249394"/>
    </source>
</evidence>
<gene>
    <name evidence="2" type="ORF">RI060_43060</name>
</gene>
<name>A0ABY9UMR1_STRVL</name>
<dbReference type="Proteomes" id="UP001249394">
    <property type="component" value="Plasmid punmamed1"/>
</dbReference>
<geneLocation type="plasmid" evidence="2 3">
    <name>punmamed1</name>
</geneLocation>
<feature type="compositionally biased region" description="Basic and acidic residues" evidence="1">
    <location>
        <begin position="137"/>
        <end position="174"/>
    </location>
</feature>
<feature type="region of interest" description="Disordered" evidence="1">
    <location>
        <begin position="29"/>
        <end position="82"/>
    </location>
</feature>
<feature type="compositionally biased region" description="Basic and acidic residues" evidence="1">
    <location>
        <begin position="252"/>
        <end position="273"/>
    </location>
</feature>
<organism evidence="2 3">
    <name type="scientific">Streptomyces violaceus</name>
    <name type="common">Streptomyces venezuelae</name>
    <dbReference type="NCBI Taxonomy" id="1936"/>
    <lineage>
        <taxon>Bacteria</taxon>
        <taxon>Bacillati</taxon>
        <taxon>Actinomycetota</taxon>
        <taxon>Actinomycetes</taxon>
        <taxon>Kitasatosporales</taxon>
        <taxon>Streptomycetaceae</taxon>
        <taxon>Streptomyces</taxon>
    </lineage>
</organism>
<proteinExistence type="predicted"/>
<evidence type="ECO:0000313" key="2">
    <source>
        <dbReference type="EMBL" id="WND24103.1"/>
    </source>
</evidence>
<accession>A0ABY9UMR1</accession>
<reference evidence="2 3" key="1">
    <citation type="submission" date="2023-09" db="EMBL/GenBank/DDBJ databases">
        <title>The genome sequence of Streptomyces anthocyanicus.</title>
        <authorList>
            <person name="Mo P."/>
        </authorList>
    </citation>
    <scope>NUCLEOTIDE SEQUENCE [LARGE SCALE GENOMIC DNA]</scope>
    <source>
        <strain evidence="2 3">JCM 4387</strain>
        <plasmid evidence="2 3">punmamed1</plasmid>
    </source>
</reference>
<protein>
    <recommendedName>
        <fullName evidence="4">Scaffolding protein</fullName>
    </recommendedName>
</protein>
<evidence type="ECO:0008006" key="4">
    <source>
        <dbReference type="Google" id="ProtNLM"/>
    </source>
</evidence>
<feature type="region of interest" description="Disordered" evidence="1">
    <location>
        <begin position="130"/>
        <end position="174"/>
    </location>
</feature>
<evidence type="ECO:0000256" key="1">
    <source>
        <dbReference type="SAM" id="MobiDB-lite"/>
    </source>
</evidence>
<feature type="region of interest" description="Disordered" evidence="1">
    <location>
        <begin position="223"/>
        <end position="273"/>
    </location>
</feature>